<keyword evidence="5" id="KW-1185">Reference proteome</keyword>
<feature type="region of interest" description="Disordered" evidence="1">
    <location>
        <begin position="40"/>
        <end position="82"/>
    </location>
</feature>
<dbReference type="Gene3D" id="2.60.40.4270">
    <property type="entry name" value="Listeria-Bacteroides repeat domain"/>
    <property type="match status" value="1"/>
</dbReference>
<feature type="transmembrane region" description="Helical" evidence="2">
    <location>
        <begin position="470"/>
        <end position="488"/>
    </location>
</feature>
<gene>
    <name evidence="4" type="ORF">E1963_14490</name>
</gene>
<evidence type="ECO:0000259" key="3">
    <source>
        <dbReference type="Pfam" id="PF19407"/>
    </source>
</evidence>
<dbReference type="InterPro" id="IPR046022">
    <property type="entry name" value="DUF5979"/>
</dbReference>
<feature type="domain" description="DUF5979" evidence="3">
    <location>
        <begin position="352"/>
        <end position="455"/>
    </location>
</feature>
<name>A0A4R4FBH7_9FIRM</name>
<proteinExistence type="predicted"/>
<evidence type="ECO:0000256" key="1">
    <source>
        <dbReference type="SAM" id="MobiDB-lite"/>
    </source>
</evidence>
<comment type="caution">
    <text evidence="4">The sequence shown here is derived from an EMBL/GenBank/DDBJ whole genome shotgun (WGS) entry which is preliminary data.</text>
</comment>
<sequence>MIYHYPLRRRRLLRYILSICVIVLMFCSISTSVFAEGAESSTSDEVGQQPVPSVTNDSDPEGETEAAQADARQEGDVSTLAVSGPKEVRVGEQITLRHTYGRGWNQGTETYTIQVTANDGTYPLYIYTLIPGVQEGDYPNLDKVWNGMGVGSVSGVNAPSSYPIGTIVDNGYGQNGVSIDYNEAQFPAITVDGKSYQYAQKDEQKYQEGYYTVNWIRLNASDGANAGGNNKNPVVSSGIMTFHLDGVVTLNERDRYTVNFALKDAGQETFSIVDPEVYSKRVDAGFAASQLKRPDTNKPQKYPQTKVADGKTYTLDGWYKDEACTIKVDWDSETINRNTTYYAKYIPAGKAVKVTKEVTGGLGDIEKAFTFTYSYADAFGAPQSGQFSLKNDGMYTIPDVPVGAVLTLQETNAEGYATSAQYGATGAAASEDKASDVKTMQVTIDAEHDLVVVTNCKDYTPDTGVDLKSTPYILLSALVMAGAAALIARRYKRRHV</sequence>
<keyword evidence="2" id="KW-0812">Transmembrane</keyword>
<dbReference type="Gene3D" id="2.60.40.1140">
    <property type="entry name" value="Collagen-binding surface protein Cna, B-type domain"/>
    <property type="match status" value="1"/>
</dbReference>
<dbReference type="InterPro" id="IPR042229">
    <property type="entry name" value="Listeria/Bacterioides_rpt_sf"/>
</dbReference>
<reference evidence="4 5" key="1">
    <citation type="journal article" date="2016" name="Nat. Microbiol.">
        <title>The Mouse Intestinal Bacterial Collection (miBC) provides host-specific insight into cultured diversity and functional potential of the gut microbiota.</title>
        <authorList>
            <person name="Lagkouvardos I."/>
            <person name="Pukall R."/>
            <person name="Abt B."/>
            <person name="Foesel B.U."/>
            <person name="Meier-Kolthoff J.P."/>
            <person name="Kumar N."/>
            <person name="Bresciani A."/>
            <person name="Martinez I."/>
            <person name="Just S."/>
            <person name="Ziegler C."/>
            <person name="Brugiroux S."/>
            <person name="Garzetti D."/>
            <person name="Wenning M."/>
            <person name="Bui T.P."/>
            <person name="Wang J."/>
            <person name="Hugenholtz F."/>
            <person name="Plugge C.M."/>
            <person name="Peterson D.A."/>
            <person name="Hornef M.W."/>
            <person name="Baines J.F."/>
            <person name="Smidt H."/>
            <person name="Walter J."/>
            <person name="Kristiansen K."/>
            <person name="Nielsen H.B."/>
            <person name="Haller D."/>
            <person name="Overmann J."/>
            <person name="Stecher B."/>
            <person name="Clavel T."/>
        </authorList>
    </citation>
    <scope>NUCLEOTIDE SEQUENCE [LARGE SCALE GENOMIC DNA]</scope>
    <source>
        <strain evidence="4 5">DSM 28560</strain>
    </source>
</reference>
<feature type="compositionally biased region" description="Polar residues" evidence="1">
    <location>
        <begin position="40"/>
        <end position="57"/>
    </location>
</feature>
<dbReference type="AlphaFoldDB" id="A0A4R4FBH7"/>
<keyword evidence="2" id="KW-0472">Membrane</keyword>
<evidence type="ECO:0000313" key="4">
    <source>
        <dbReference type="EMBL" id="TDA20827.1"/>
    </source>
</evidence>
<keyword evidence="2" id="KW-1133">Transmembrane helix</keyword>
<evidence type="ECO:0000256" key="2">
    <source>
        <dbReference type="SAM" id="Phobius"/>
    </source>
</evidence>
<evidence type="ECO:0000313" key="5">
    <source>
        <dbReference type="Proteomes" id="UP000295710"/>
    </source>
</evidence>
<dbReference type="RefSeq" id="WP_132279366.1">
    <property type="nucleotide sequence ID" value="NZ_JAOBST010000088.1"/>
</dbReference>
<organism evidence="4 5">
    <name type="scientific">Extibacter muris</name>
    <dbReference type="NCBI Taxonomy" id="1796622"/>
    <lineage>
        <taxon>Bacteria</taxon>
        <taxon>Bacillati</taxon>
        <taxon>Bacillota</taxon>
        <taxon>Clostridia</taxon>
        <taxon>Lachnospirales</taxon>
        <taxon>Lachnospiraceae</taxon>
        <taxon>Extibacter</taxon>
    </lineage>
</organism>
<feature type="transmembrane region" description="Helical" evidence="2">
    <location>
        <begin position="12"/>
        <end position="35"/>
    </location>
</feature>
<dbReference type="Proteomes" id="UP000295710">
    <property type="component" value="Unassembled WGS sequence"/>
</dbReference>
<dbReference type="EMBL" id="SMMX01000014">
    <property type="protein sequence ID" value="TDA20827.1"/>
    <property type="molecule type" value="Genomic_DNA"/>
</dbReference>
<dbReference type="Pfam" id="PF19407">
    <property type="entry name" value="DUF5979"/>
    <property type="match status" value="1"/>
</dbReference>
<accession>A0A4R4FBH7</accession>
<protein>
    <recommendedName>
        <fullName evidence="3">DUF5979 domain-containing protein</fullName>
    </recommendedName>
</protein>